<proteinExistence type="predicted"/>
<feature type="compositionally biased region" description="Basic and acidic residues" evidence="1">
    <location>
        <begin position="9"/>
        <end position="18"/>
    </location>
</feature>
<feature type="compositionally biased region" description="Basic and acidic residues" evidence="1">
    <location>
        <begin position="178"/>
        <end position="190"/>
    </location>
</feature>
<dbReference type="EMBL" id="JACVVK020000153">
    <property type="protein sequence ID" value="KAK7488258.1"/>
    <property type="molecule type" value="Genomic_DNA"/>
</dbReference>
<comment type="caution">
    <text evidence="2">The sequence shown here is derived from an EMBL/GenBank/DDBJ whole genome shotgun (WGS) entry which is preliminary data.</text>
</comment>
<name>A0ABD0KLW5_9CAEN</name>
<sequence length="562" mass="62715">TSARSSQKNIEEKVERKFAQNIPPAKVKRFSAAATARLQNRLQKRSLSSTETDNEDSKSSAPDEPSVARHTGPSARGQNPPPGHSSSNGQSPPSRQWGSGGGVFPTKSPSTNLKLPGQNGNGHQIPGRPPTANPSAGPEVNPTTNFGRLDDWNRNGVPNWPSNPNWFGTGVGPTQDTGNRDETQRPDNGKGDQNFGNGDGSNTQPTGSSADSRLSNYNYYDQYSQTWHRFYNPSNFNGSFGGPGMNRNNTNWNRWFNLWAYGPNFWGDTDDMDLYGGLSFGGPAGPSMDGLGSGWPNGMWNNFDDRNSWLGGDGMGYGGPGNWWDRSNVGLGGFGDNWQDGSMNNWWQGYGNRYSSMPDGGMWSPDQWADDCDNMGWDGSSSLGFQGPWNTQGWWNPSWQMQSGFGDQWRDDWCALCSSQRFPPRYGNAWQQWYRPSTQPFQSPRNWFGDGSWHRNIPRRYVGPWQYRVQYAGRLGDPYGGGWSRDGFRADNWRGGFGRSQWPGGFSYPRQSYSGRGVFPWRGNSYYRQPSGSSIYSGPMQQQYPQAPHTVFNPRMNQVNPV</sequence>
<feature type="non-terminal residue" evidence="2">
    <location>
        <position position="562"/>
    </location>
</feature>
<feature type="non-terminal residue" evidence="2">
    <location>
        <position position="1"/>
    </location>
</feature>
<accession>A0ABD0KLW5</accession>
<feature type="compositionally biased region" description="Polar residues" evidence="1">
    <location>
        <begin position="160"/>
        <end position="177"/>
    </location>
</feature>
<keyword evidence="3" id="KW-1185">Reference proteome</keyword>
<dbReference type="Proteomes" id="UP001519460">
    <property type="component" value="Unassembled WGS sequence"/>
</dbReference>
<feature type="compositionally biased region" description="Polar residues" evidence="1">
    <location>
        <begin position="37"/>
        <end position="51"/>
    </location>
</feature>
<evidence type="ECO:0000313" key="3">
    <source>
        <dbReference type="Proteomes" id="UP001519460"/>
    </source>
</evidence>
<feature type="compositionally biased region" description="Polar residues" evidence="1">
    <location>
        <begin position="84"/>
        <end position="97"/>
    </location>
</feature>
<feature type="compositionally biased region" description="Polar residues" evidence="1">
    <location>
        <begin position="194"/>
        <end position="214"/>
    </location>
</feature>
<gene>
    <name evidence="2" type="ORF">BaRGS_00020565</name>
</gene>
<evidence type="ECO:0000313" key="2">
    <source>
        <dbReference type="EMBL" id="KAK7488258.1"/>
    </source>
</evidence>
<organism evidence="2 3">
    <name type="scientific">Batillaria attramentaria</name>
    <dbReference type="NCBI Taxonomy" id="370345"/>
    <lineage>
        <taxon>Eukaryota</taxon>
        <taxon>Metazoa</taxon>
        <taxon>Spiralia</taxon>
        <taxon>Lophotrochozoa</taxon>
        <taxon>Mollusca</taxon>
        <taxon>Gastropoda</taxon>
        <taxon>Caenogastropoda</taxon>
        <taxon>Sorbeoconcha</taxon>
        <taxon>Cerithioidea</taxon>
        <taxon>Batillariidae</taxon>
        <taxon>Batillaria</taxon>
    </lineage>
</organism>
<evidence type="ECO:0000256" key="1">
    <source>
        <dbReference type="SAM" id="MobiDB-lite"/>
    </source>
</evidence>
<feature type="region of interest" description="Disordered" evidence="1">
    <location>
        <begin position="1"/>
        <end position="214"/>
    </location>
</feature>
<dbReference type="AlphaFoldDB" id="A0ABD0KLW5"/>
<reference evidence="2 3" key="1">
    <citation type="journal article" date="2023" name="Sci. Data">
        <title>Genome assembly of the Korean intertidal mud-creeper Batillaria attramentaria.</title>
        <authorList>
            <person name="Patra A.K."/>
            <person name="Ho P.T."/>
            <person name="Jun S."/>
            <person name="Lee S.J."/>
            <person name="Kim Y."/>
            <person name="Won Y.J."/>
        </authorList>
    </citation>
    <scope>NUCLEOTIDE SEQUENCE [LARGE SCALE GENOMIC DNA]</scope>
    <source>
        <strain evidence="2">Wonlab-2016</strain>
    </source>
</reference>
<protein>
    <submittedName>
        <fullName evidence="2">Uncharacterized protein</fullName>
    </submittedName>
</protein>